<protein>
    <submittedName>
        <fullName evidence="3">Universal stress protein</fullName>
    </submittedName>
</protein>
<reference evidence="3 4" key="1">
    <citation type="submission" date="2019-04" db="EMBL/GenBank/DDBJ databases">
        <title>Complete genome sequence of Arthrobacter sp. ZXY-2 associated with effective atrazine degradation and salt adaptation.</title>
        <authorList>
            <person name="Zhao X."/>
        </authorList>
    </citation>
    <scope>NUCLEOTIDE SEQUENCE [LARGE SCALE GENOMIC DNA]</scope>
    <source>
        <strain evidence="4">ZP60</strain>
    </source>
</reference>
<dbReference type="PANTHER" id="PTHR46268">
    <property type="entry name" value="STRESS RESPONSE PROTEIN NHAX"/>
    <property type="match status" value="1"/>
</dbReference>
<evidence type="ECO:0000313" key="3">
    <source>
        <dbReference type="EMBL" id="QCD67025.1"/>
    </source>
</evidence>
<sequence>MAIETVMLALGHTDSERIDELTETVIDIAGATGASVILSHVFTPEEYDNATERLDFSDPADADVDEVTSRLSIVREVKDSLEDAKIDYRITGRIGEHGARIVDLATEEGADHLIVGGRRRSPTGKAVFGSTAQHVLLESPCPVTFVRGDH</sequence>
<dbReference type="GeneID" id="42180422"/>
<evidence type="ECO:0000313" key="4">
    <source>
        <dbReference type="Proteomes" id="UP000297053"/>
    </source>
</evidence>
<feature type="domain" description="UspA" evidence="2">
    <location>
        <begin position="14"/>
        <end position="147"/>
    </location>
</feature>
<dbReference type="Gene3D" id="3.40.50.620">
    <property type="entry name" value="HUPs"/>
    <property type="match status" value="1"/>
</dbReference>
<evidence type="ECO:0000256" key="1">
    <source>
        <dbReference type="ARBA" id="ARBA00008791"/>
    </source>
</evidence>
<name>A0A4D6KIC5_9EURY</name>
<evidence type="ECO:0000259" key="2">
    <source>
        <dbReference type="Pfam" id="PF00582"/>
    </source>
</evidence>
<dbReference type="AlphaFoldDB" id="A0A4D6KIC5"/>
<reference evidence="3 4" key="2">
    <citation type="submission" date="2019-04" db="EMBL/GenBank/DDBJ databases">
        <authorList>
            <person name="Yang S."/>
            <person name="Wei W."/>
        </authorList>
    </citation>
    <scope>NUCLEOTIDE SEQUENCE [LARGE SCALE GENOMIC DNA]</scope>
    <source>
        <strain evidence="4">ZP60</strain>
    </source>
</reference>
<dbReference type="PANTHER" id="PTHR46268:SF6">
    <property type="entry name" value="UNIVERSAL STRESS PROTEIN UP12"/>
    <property type="match status" value="1"/>
</dbReference>
<dbReference type="KEGG" id="halz:E5139_15735"/>
<dbReference type="SUPFAM" id="SSF52402">
    <property type="entry name" value="Adenine nucleotide alpha hydrolases-like"/>
    <property type="match status" value="1"/>
</dbReference>
<dbReference type="InterPro" id="IPR014729">
    <property type="entry name" value="Rossmann-like_a/b/a_fold"/>
</dbReference>
<dbReference type="OMA" id="DEVAMRH"/>
<dbReference type="Pfam" id="PF00582">
    <property type="entry name" value="Usp"/>
    <property type="match status" value="1"/>
</dbReference>
<comment type="similarity">
    <text evidence="1">Belongs to the universal stress protein A family.</text>
</comment>
<accession>A0A4D6KIC5</accession>
<dbReference type="InterPro" id="IPR006015">
    <property type="entry name" value="Universal_stress_UspA"/>
</dbReference>
<dbReference type="EMBL" id="CP039375">
    <property type="protein sequence ID" value="QCD67025.1"/>
    <property type="molecule type" value="Genomic_DNA"/>
</dbReference>
<dbReference type="CDD" id="cd00293">
    <property type="entry name" value="USP-like"/>
    <property type="match status" value="1"/>
</dbReference>
<proteinExistence type="inferred from homology"/>
<dbReference type="InterPro" id="IPR006016">
    <property type="entry name" value="UspA"/>
</dbReference>
<organism evidence="3 4">
    <name type="scientific">Halomicrobium mukohataei</name>
    <dbReference type="NCBI Taxonomy" id="57705"/>
    <lineage>
        <taxon>Archaea</taxon>
        <taxon>Methanobacteriati</taxon>
        <taxon>Methanobacteriota</taxon>
        <taxon>Stenosarchaea group</taxon>
        <taxon>Halobacteria</taxon>
        <taxon>Halobacteriales</taxon>
        <taxon>Haloarculaceae</taxon>
        <taxon>Halomicrobium</taxon>
    </lineage>
</organism>
<gene>
    <name evidence="3" type="ORF">E5139_15735</name>
</gene>
<dbReference type="PRINTS" id="PR01438">
    <property type="entry name" value="UNVRSLSTRESS"/>
</dbReference>
<dbReference type="Proteomes" id="UP000297053">
    <property type="component" value="Chromosome"/>
</dbReference>
<dbReference type="RefSeq" id="WP_015763469.1">
    <property type="nucleotide sequence ID" value="NZ_CP039375.1"/>
</dbReference>